<sequence>MFFRAQVREHTGSYQTITAASPVGLQCLKAFFEEEDSMSPNGVKLKTILAKDFRQFENGNERSRSRDVVIGLITSRKTRYRNYQTDIAQAWCVMNHNKTHTVLFEGIRFVVLLNDTEWIRIPLSGRIEVRPITINGKDTGEVVLRKMTFDLSTFWRRKKALAMSSPSPNPSPTQAAAGRFSMYELPAPFPTQPKPQDPNPTSSRAQEPEHQPDQAYEEPAKRRSLFKAFKAKNPLSKTPCKNPIVADA</sequence>
<dbReference type="EMBL" id="KZ805362">
    <property type="protein sequence ID" value="PVI01159.1"/>
    <property type="molecule type" value="Genomic_DNA"/>
</dbReference>
<dbReference type="OrthoDB" id="5130620at2759"/>
<organism evidence="2 3">
    <name type="scientific">Periconia macrospinosa</name>
    <dbReference type="NCBI Taxonomy" id="97972"/>
    <lineage>
        <taxon>Eukaryota</taxon>
        <taxon>Fungi</taxon>
        <taxon>Dikarya</taxon>
        <taxon>Ascomycota</taxon>
        <taxon>Pezizomycotina</taxon>
        <taxon>Dothideomycetes</taxon>
        <taxon>Pleosporomycetidae</taxon>
        <taxon>Pleosporales</taxon>
        <taxon>Massarineae</taxon>
        <taxon>Periconiaceae</taxon>
        <taxon>Periconia</taxon>
    </lineage>
</organism>
<keyword evidence="3" id="KW-1185">Reference proteome</keyword>
<name>A0A2V1DSZ3_9PLEO</name>
<dbReference type="AlphaFoldDB" id="A0A2V1DSZ3"/>
<feature type="region of interest" description="Disordered" evidence="1">
    <location>
        <begin position="185"/>
        <end position="248"/>
    </location>
</feature>
<evidence type="ECO:0000313" key="2">
    <source>
        <dbReference type="EMBL" id="PVI01159.1"/>
    </source>
</evidence>
<protein>
    <submittedName>
        <fullName evidence="2">Uncharacterized protein</fullName>
    </submittedName>
</protein>
<reference evidence="2 3" key="1">
    <citation type="journal article" date="2018" name="Sci. Rep.">
        <title>Comparative genomics provides insights into the lifestyle and reveals functional heterogeneity of dark septate endophytic fungi.</title>
        <authorList>
            <person name="Knapp D.G."/>
            <person name="Nemeth J.B."/>
            <person name="Barry K."/>
            <person name="Hainaut M."/>
            <person name="Henrissat B."/>
            <person name="Johnson J."/>
            <person name="Kuo A."/>
            <person name="Lim J.H.P."/>
            <person name="Lipzen A."/>
            <person name="Nolan M."/>
            <person name="Ohm R.A."/>
            <person name="Tamas L."/>
            <person name="Grigoriev I.V."/>
            <person name="Spatafora J.W."/>
            <person name="Nagy L.G."/>
            <person name="Kovacs G.M."/>
        </authorList>
    </citation>
    <scope>NUCLEOTIDE SEQUENCE [LARGE SCALE GENOMIC DNA]</scope>
    <source>
        <strain evidence="2 3">DSE2036</strain>
    </source>
</reference>
<proteinExistence type="predicted"/>
<evidence type="ECO:0000256" key="1">
    <source>
        <dbReference type="SAM" id="MobiDB-lite"/>
    </source>
</evidence>
<evidence type="ECO:0000313" key="3">
    <source>
        <dbReference type="Proteomes" id="UP000244855"/>
    </source>
</evidence>
<feature type="compositionally biased region" description="Pro residues" evidence="1">
    <location>
        <begin position="187"/>
        <end position="198"/>
    </location>
</feature>
<gene>
    <name evidence="2" type="ORF">DM02DRAFT_654808</name>
</gene>
<dbReference type="Proteomes" id="UP000244855">
    <property type="component" value="Unassembled WGS sequence"/>
</dbReference>
<accession>A0A2V1DSZ3</accession>